<evidence type="ECO:0000256" key="1">
    <source>
        <dbReference type="SAM" id="Phobius"/>
    </source>
</evidence>
<proteinExistence type="predicted"/>
<sequence>MGAYIGWVSLFGWLAWQRKGRVLLGAGAIMLIAFGWVYRAVTNEMAAADYHHSSDMAAGLVIYFAAGVLLLPVVVSAVIYPFARFLRH</sequence>
<gene>
    <name evidence="2" type="ORF">GR702_14045</name>
</gene>
<dbReference type="AlphaFoldDB" id="A0A7X4GIH6"/>
<keyword evidence="1" id="KW-1133">Transmembrane helix</keyword>
<feature type="transmembrane region" description="Helical" evidence="1">
    <location>
        <begin position="61"/>
        <end position="83"/>
    </location>
</feature>
<organism evidence="2 3">
    <name type="scientific">Novosphingobium silvae</name>
    <dbReference type="NCBI Taxonomy" id="2692619"/>
    <lineage>
        <taxon>Bacteria</taxon>
        <taxon>Pseudomonadati</taxon>
        <taxon>Pseudomonadota</taxon>
        <taxon>Alphaproteobacteria</taxon>
        <taxon>Sphingomonadales</taxon>
        <taxon>Sphingomonadaceae</taxon>
        <taxon>Novosphingobium</taxon>
    </lineage>
</organism>
<evidence type="ECO:0000313" key="2">
    <source>
        <dbReference type="EMBL" id="MYL98884.1"/>
    </source>
</evidence>
<keyword evidence="3" id="KW-1185">Reference proteome</keyword>
<name>A0A7X4GIH6_9SPHN</name>
<keyword evidence="1" id="KW-0812">Transmembrane</keyword>
<reference evidence="2 3" key="1">
    <citation type="submission" date="2019-12" db="EMBL/GenBank/DDBJ databases">
        <authorList>
            <person name="Feng G."/>
            <person name="Zhu H."/>
        </authorList>
    </citation>
    <scope>NUCLEOTIDE SEQUENCE [LARGE SCALE GENOMIC DNA]</scope>
    <source>
        <strain evidence="2 3">FGD1</strain>
    </source>
</reference>
<evidence type="ECO:0000313" key="3">
    <source>
        <dbReference type="Proteomes" id="UP000465810"/>
    </source>
</evidence>
<dbReference type="RefSeq" id="WP_160986515.1">
    <property type="nucleotide sequence ID" value="NZ_WVTD01000010.1"/>
</dbReference>
<feature type="transmembrane region" description="Helical" evidence="1">
    <location>
        <begin position="22"/>
        <end position="41"/>
    </location>
</feature>
<accession>A0A7X4GIH6</accession>
<keyword evidence="1" id="KW-0472">Membrane</keyword>
<comment type="caution">
    <text evidence="2">The sequence shown here is derived from an EMBL/GenBank/DDBJ whole genome shotgun (WGS) entry which is preliminary data.</text>
</comment>
<protein>
    <submittedName>
        <fullName evidence="2">Uncharacterized protein</fullName>
    </submittedName>
</protein>
<dbReference type="EMBL" id="WVTD01000010">
    <property type="protein sequence ID" value="MYL98884.1"/>
    <property type="molecule type" value="Genomic_DNA"/>
</dbReference>
<dbReference type="Proteomes" id="UP000465810">
    <property type="component" value="Unassembled WGS sequence"/>
</dbReference>